<gene>
    <name evidence="1" type="ORF">METZ01_LOCUS264433</name>
</gene>
<reference evidence="1" key="1">
    <citation type="submission" date="2018-05" db="EMBL/GenBank/DDBJ databases">
        <authorList>
            <person name="Lanie J.A."/>
            <person name="Ng W.-L."/>
            <person name="Kazmierczak K.M."/>
            <person name="Andrzejewski T.M."/>
            <person name="Davidsen T.M."/>
            <person name="Wayne K.J."/>
            <person name="Tettelin H."/>
            <person name="Glass J.I."/>
            <person name="Rusch D."/>
            <person name="Podicherti R."/>
            <person name="Tsui H.-C.T."/>
            <person name="Winkler M.E."/>
        </authorList>
    </citation>
    <scope>NUCLEOTIDE SEQUENCE</scope>
</reference>
<dbReference type="AlphaFoldDB" id="A0A382JIR0"/>
<protein>
    <submittedName>
        <fullName evidence="1">Uncharacterized protein</fullName>
    </submittedName>
</protein>
<accession>A0A382JIR0</accession>
<dbReference type="EMBL" id="UINC01074412">
    <property type="protein sequence ID" value="SVC11579.1"/>
    <property type="molecule type" value="Genomic_DNA"/>
</dbReference>
<proteinExistence type="predicted"/>
<evidence type="ECO:0000313" key="1">
    <source>
        <dbReference type="EMBL" id="SVC11579.1"/>
    </source>
</evidence>
<name>A0A382JIR0_9ZZZZ</name>
<sequence length="34" mass="4205">MLFLPIDYFYRSLPNRYFNDNYLMVKFIVDIVPS</sequence>
<organism evidence="1">
    <name type="scientific">marine metagenome</name>
    <dbReference type="NCBI Taxonomy" id="408172"/>
    <lineage>
        <taxon>unclassified sequences</taxon>
        <taxon>metagenomes</taxon>
        <taxon>ecological metagenomes</taxon>
    </lineage>
</organism>